<proteinExistence type="predicted"/>
<evidence type="ECO:0000313" key="2">
    <source>
        <dbReference type="EMBL" id="KAG5926358.1"/>
    </source>
</evidence>
<name>A0A8K0J809_9HYPO</name>
<protein>
    <submittedName>
        <fullName evidence="2">Uncharacterized protein</fullName>
    </submittedName>
</protein>
<dbReference type="EMBL" id="SRPY01000274">
    <property type="protein sequence ID" value="KAG5926358.1"/>
    <property type="molecule type" value="Genomic_DNA"/>
</dbReference>
<comment type="caution">
    <text evidence="2">The sequence shown here is derived from an EMBL/GenBank/DDBJ whole genome shotgun (WGS) entry which is preliminary data.</text>
</comment>
<dbReference type="OrthoDB" id="4948012at2759"/>
<evidence type="ECO:0000256" key="1">
    <source>
        <dbReference type="SAM" id="MobiDB-lite"/>
    </source>
</evidence>
<dbReference type="AlphaFoldDB" id="A0A8K0J809"/>
<evidence type="ECO:0000313" key="3">
    <source>
        <dbReference type="Proteomes" id="UP000811619"/>
    </source>
</evidence>
<feature type="region of interest" description="Disordered" evidence="1">
    <location>
        <begin position="34"/>
        <end position="143"/>
    </location>
</feature>
<reference evidence="2" key="1">
    <citation type="journal article" date="2020" name="bioRxiv">
        <title>Whole genome comparisons of ergot fungi reveals the divergence and evolution of species within the genus Claviceps are the result of varying mechanisms driving genome evolution and host range expansion.</title>
        <authorList>
            <person name="Wyka S.A."/>
            <person name="Mondo S.J."/>
            <person name="Liu M."/>
            <person name="Dettman J."/>
            <person name="Nalam V."/>
            <person name="Broders K.D."/>
        </authorList>
    </citation>
    <scope>NUCLEOTIDE SEQUENCE</scope>
    <source>
        <strain evidence="2">CCC 489</strain>
    </source>
</reference>
<keyword evidence="3" id="KW-1185">Reference proteome</keyword>
<sequence>MENNKSRASGFSLIAILRHFLGQLRQWIRGLWKKGQTKSKTEPSPGGQEKVSEPRETLDTAGCESDHDSSAPIHTPAPETPDRVQEPSMDDETLKKTPSVHEETHPVPKQHDASAVQDEAVTQEESSPKEESTVDYTTHERAPVVEEQVHKQVHTVYHLERTRSNHTHEHFYHIQPIIDTSEDTTAQAVDK</sequence>
<gene>
    <name evidence="2" type="ORF">E4U42_003392</name>
</gene>
<feature type="compositionally biased region" description="Basic and acidic residues" evidence="1">
    <location>
        <begin position="50"/>
        <end position="69"/>
    </location>
</feature>
<organism evidence="2 3">
    <name type="scientific">Claviceps africana</name>
    <dbReference type="NCBI Taxonomy" id="83212"/>
    <lineage>
        <taxon>Eukaryota</taxon>
        <taxon>Fungi</taxon>
        <taxon>Dikarya</taxon>
        <taxon>Ascomycota</taxon>
        <taxon>Pezizomycotina</taxon>
        <taxon>Sordariomycetes</taxon>
        <taxon>Hypocreomycetidae</taxon>
        <taxon>Hypocreales</taxon>
        <taxon>Clavicipitaceae</taxon>
        <taxon>Claviceps</taxon>
    </lineage>
</organism>
<feature type="compositionally biased region" description="Basic and acidic residues" evidence="1">
    <location>
        <begin position="92"/>
        <end position="112"/>
    </location>
</feature>
<dbReference type="Proteomes" id="UP000811619">
    <property type="component" value="Unassembled WGS sequence"/>
</dbReference>
<accession>A0A8K0J809</accession>
<feature type="compositionally biased region" description="Basic and acidic residues" evidence="1">
    <location>
        <begin position="126"/>
        <end position="143"/>
    </location>
</feature>